<feature type="region of interest" description="Disordered" evidence="3">
    <location>
        <begin position="202"/>
        <end position="260"/>
    </location>
</feature>
<dbReference type="SMART" id="SM00360">
    <property type="entry name" value="RRM"/>
    <property type="match status" value="2"/>
</dbReference>
<dbReference type="SUPFAM" id="SSF54928">
    <property type="entry name" value="RNA-binding domain, RBD"/>
    <property type="match status" value="1"/>
</dbReference>
<name>A0A8J4V0C7_9MYCE</name>
<dbReference type="SMART" id="SM00582">
    <property type="entry name" value="RPR"/>
    <property type="match status" value="1"/>
</dbReference>
<dbReference type="EMBL" id="AJWJ01000762">
    <property type="protein sequence ID" value="KAF2069047.1"/>
    <property type="molecule type" value="Genomic_DNA"/>
</dbReference>
<keyword evidence="7" id="KW-1185">Reference proteome</keyword>
<protein>
    <recommendedName>
        <fullName evidence="8">RNA-binding region RNP-1 domain-containing protein</fullName>
    </recommendedName>
</protein>
<evidence type="ECO:0000256" key="3">
    <source>
        <dbReference type="SAM" id="MobiDB-lite"/>
    </source>
</evidence>
<dbReference type="OrthoDB" id="272703at2759"/>
<dbReference type="SUPFAM" id="SSF101447">
    <property type="entry name" value="Formin homology 2 domain (FH2 domain)"/>
    <property type="match status" value="1"/>
</dbReference>
<dbReference type="Gene3D" id="1.25.40.90">
    <property type="match status" value="1"/>
</dbReference>
<evidence type="ECO:0000259" key="5">
    <source>
        <dbReference type="PROSITE" id="PS51391"/>
    </source>
</evidence>
<gene>
    <name evidence="6" type="ORF">CYY_009634</name>
</gene>
<dbReference type="InterPro" id="IPR012677">
    <property type="entry name" value="Nucleotide-bd_a/b_plait_sf"/>
</dbReference>
<dbReference type="GO" id="GO:0003723">
    <property type="term" value="F:RNA binding"/>
    <property type="evidence" value="ECO:0007669"/>
    <property type="project" value="UniProtKB-UniRule"/>
</dbReference>
<evidence type="ECO:0008006" key="8">
    <source>
        <dbReference type="Google" id="ProtNLM"/>
    </source>
</evidence>
<dbReference type="InterPro" id="IPR006569">
    <property type="entry name" value="CID_dom"/>
</dbReference>
<accession>A0A8J4V0C7</accession>
<dbReference type="CDD" id="cd00590">
    <property type="entry name" value="RRM_SF"/>
    <property type="match status" value="1"/>
</dbReference>
<feature type="compositionally biased region" description="Basic residues" evidence="3">
    <location>
        <begin position="26"/>
        <end position="39"/>
    </location>
</feature>
<dbReference type="Pfam" id="PF00076">
    <property type="entry name" value="RRM_1"/>
    <property type="match status" value="1"/>
</dbReference>
<dbReference type="PROSITE" id="PS51391">
    <property type="entry name" value="CID"/>
    <property type="match status" value="1"/>
</dbReference>
<dbReference type="Gene3D" id="3.30.70.330">
    <property type="match status" value="2"/>
</dbReference>
<evidence type="ECO:0000256" key="2">
    <source>
        <dbReference type="PROSITE-ProRule" id="PRU00176"/>
    </source>
</evidence>
<dbReference type="Pfam" id="PF04818">
    <property type="entry name" value="CID"/>
    <property type="match status" value="1"/>
</dbReference>
<dbReference type="PANTHER" id="PTHR23189">
    <property type="entry name" value="RNA RECOGNITION MOTIF-CONTAINING"/>
    <property type="match status" value="1"/>
</dbReference>
<feature type="region of interest" description="Disordered" evidence="3">
    <location>
        <begin position="20"/>
        <end position="39"/>
    </location>
</feature>
<dbReference type="InterPro" id="IPR035979">
    <property type="entry name" value="RBD_domain_sf"/>
</dbReference>
<dbReference type="AlphaFoldDB" id="A0A8J4V0C7"/>
<evidence type="ECO:0000259" key="4">
    <source>
        <dbReference type="PROSITE" id="PS50102"/>
    </source>
</evidence>
<proteinExistence type="predicted"/>
<evidence type="ECO:0000256" key="1">
    <source>
        <dbReference type="ARBA" id="ARBA00022884"/>
    </source>
</evidence>
<feature type="domain" description="CID" evidence="5">
    <location>
        <begin position="392"/>
        <end position="525"/>
    </location>
</feature>
<dbReference type="InterPro" id="IPR008942">
    <property type="entry name" value="ENTH_VHS"/>
</dbReference>
<sequence>MTDSNHDSIEAMEIDTPVLGASAGTNHHHHAHHTLHHHHIQQTNATAYYPTTATQPPPPPPPPASYDPYYHYYFTSNTAASAAAASASSVIASALQQSAAEQSKTVLKDYLKLWVGNIPDNTTEQDLKDVFGVYGTIESVKLSDHCSFIQFTDAQQAATAQKAMNGEMFKGNRIKVNWASIKNKSHLSSVSGYMPGVQPPLADPHFASVPTPLSGGSASIQSPPPPPPSQLPPPPPSSSSSLPSQHYSPPPPTVSTYDTTTITTLPNGSMLVSDSDPYVNRKLFLGVAVVHEQLKDLRVLFSKYGDIDDLLVSQKGNAFLKYYKVESAVLAKREMGWKYKIQYDKREGPQPPFHSAVPYSYPSSSSSTSLPSSSVASTSYTNNTNNKFNEPLSIEESHQIGVMLETLRPTKSLIKEAKDWILLHLKSGKPIIQLIVRILNNNINNNRVSLLYLVNDILYFGSSKRKYGETTDTLSNLFEPFLISIINTFAKESVSNQTIVLNVLNIWDNKQYYNYNIINSLKSLL</sequence>
<reference evidence="6" key="1">
    <citation type="submission" date="2020-01" db="EMBL/GenBank/DDBJ databases">
        <title>Development of genomics and gene disruption for Polysphondylium violaceum indicates a role for the polyketide synthase stlB in stalk morphogenesis.</title>
        <authorList>
            <person name="Narita B."/>
            <person name="Kawabe Y."/>
            <person name="Kin K."/>
            <person name="Saito T."/>
            <person name="Gibbs R."/>
            <person name="Kuspa A."/>
            <person name="Muzny D."/>
            <person name="Queller D."/>
            <person name="Richards S."/>
            <person name="Strassman J."/>
            <person name="Sucgang R."/>
            <person name="Worley K."/>
            <person name="Schaap P."/>
        </authorList>
    </citation>
    <scope>NUCLEOTIDE SEQUENCE</scope>
    <source>
        <strain evidence="6">QSvi11</strain>
    </source>
</reference>
<evidence type="ECO:0000313" key="6">
    <source>
        <dbReference type="EMBL" id="KAF2069047.1"/>
    </source>
</evidence>
<dbReference type="InterPro" id="IPR000504">
    <property type="entry name" value="RRM_dom"/>
</dbReference>
<dbReference type="Proteomes" id="UP000695562">
    <property type="component" value="Unassembled WGS sequence"/>
</dbReference>
<feature type="domain" description="RRM" evidence="4">
    <location>
        <begin position="111"/>
        <end position="181"/>
    </location>
</feature>
<comment type="caution">
    <text evidence="6">The sequence shown here is derived from an EMBL/GenBank/DDBJ whole genome shotgun (WGS) entry which is preliminary data.</text>
</comment>
<keyword evidence="1 2" id="KW-0694">RNA-binding</keyword>
<feature type="compositionally biased region" description="Pro residues" evidence="3">
    <location>
        <begin position="222"/>
        <end position="237"/>
    </location>
</feature>
<organism evidence="6 7">
    <name type="scientific">Polysphondylium violaceum</name>
    <dbReference type="NCBI Taxonomy" id="133409"/>
    <lineage>
        <taxon>Eukaryota</taxon>
        <taxon>Amoebozoa</taxon>
        <taxon>Evosea</taxon>
        <taxon>Eumycetozoa</taxon>
        <taxon>Dictyostelia</taxon>
        <taxon>Dictyosteliales</taxon>
        <taxon>Dictyosteliaceae</taxon>
        <taxon>Polysphondylium</taxon>
    </lineage>
</organism>
<dbReference type="PROSITE" id="PS50102">
    <property type="entry name" value="RRM"/>
    <property type="match status" value="1"/>
</dbReference>
<evidence type="ECO:0000313" key="7">
    <source>
        <dbReference type="Proteomes" id="UP000695562"/>
    </source>
</evidence>
<feature type="compositionally biased region" description="Low complexity" evidence="3">
    <location>
        <begin position="238"/>
        <end position="247"/>
    </location>
</feature>